<dbReference type="Proteomes" id="UP000020681">
    <property type="component" value="Unassembled WGS sequence"/>
</dbReference>
<organism evidence="1 2">
    <name type="scientific">Mycobacterium ulcerans str. Harvey</name>
    <dbReference type="NCBI Taxonomy" id="1299332"/>
    <lineage>
        <taxon>Bacteria</taxon>
        <taxon>Bacillati</taxon>
        <taxon>Actinomycetota</taxon>
        <taxon>Actinomycetes</taxon>
        <taxon>Mycobacteriales</taxon>
        <taxon>Mycobacteriaceae</taxon>
        <taxon>Mycobacterium</taxon>
        <taxon>Mycobacterium ulcerans group</taxon>
    </lineage>
</organism>
<comment type="caution">
    <text evidence="1">The sequence shown here is derived from an EMBL/GenBank/DDBJ whole genome shotgun (WGS) entry which is preliminary data.</text>
</comment>
<name>A0ABN0R0G2_MYCUL</name>
<keyword evidence="2" id="KW-1185">Reference proteome</keyword>
<accession>A0ABN0R0G2</accession>
<reference evidence="1 2" key="1">
    <citation type="submission" date="2014-01" db="EMBL/GenBank/DDBJ databases">
        <authorList>
            <person name="Dobos K."/>
            <person name="Lenaerts A."/>
            <person name="Ordway D."/>
            <person name="DeGroote M.A."/>
            <person name="Parker T."/>
            <person name="Sizemore C."/>
            <person name="Tallon L.J."/>
            <person name="Sadzewicz L.K."/>
            <person name="Sengamalay N."/>
            <person name="Fraser C.M."/>
            <person name="Hine E."/>
            <person name="Shefchek K.A."/>
            <person name="Das S.P."/>
            <person name="Tettelin H."/>
        </authorList>
    </citation>
    <scope>NUCLEOTIDE SEQUENCE [LARGE SCALE GENOMIC DNA]</scope>
    <source>
        <strain evidence="1 2">Harvey</strain>
    </source>
</reference>
<sequence length="38" mass="3869">MVAGHVGLADRAPGFPFTAVYLGVVGIQQLPSPTTATE</sequence>
<evidence type="ECO:0000313" key="1">
    <source>
        <dbReference type="EMBL" id="EUA90455.1"/>
    </source>
</evidence>
<gene>
    <name evidence="1" type="ORF">I551_3134</name>
</gene>
<dbReference type="EMBL" id="JAOL01000105">
    <property type="protein sequence ID" value="EUA90455.1"/>
    <property type="molecule type" value="Genomic_DNA"/>
</dbReference>
<protein>
    <submittedName>
        <fullName evidence="1">Uncharacterized protein</fullName>
    </submittedName>
</protein>
<proteinExistence type="predicted"/>
<evidence type="ECO:0000313" key="2">
    <source>
        <dbReference type="Proteomes" id="UP000020681"/>
    </source>
</evidence>